<proteinExistence type="predicted"/>
<evidence type="ECO:0000256" key="1">
    <source>
        <dbReference type="ARBA" id="ARBA00023015"/>
    </source>
</evidence>
<feature type="domain" description="HTH tetR-type" evidence="5">
    <location>
        <begin position="9"/>
        <end position="69"/>
    </location>
</feature>
<dbReference type="Gene3D" id="1.10.10.60">
    <property type="entry name" value="Homeodomain-like"/>
    <property type="match status" value="1"/>
</dbReference>
<reference evidence="6 7" key="1">
    <citation type="journal article" date="2013" name="Int. J. Syst. Evol. Microbiol.">
        <title>Roseomonas aerophila sp. nov., isolated from air.</title>
        <authorList>
            <person name="Kim S.J."/>
            <person name="Weon H.Y."/>
            <person name="Ahn J.H."/>
            <person name="Hong S.B."/>
            <person name="Seok S.J."/>
            <person name="Whang K.S."/>
            <person name="Kwon S.W."/>
        </authorList>
    </citation>
    <scope>NUCLEOTIDE SEQUENCE [LARGE SCALE GENOMIC DNA]</scope>
    <source>
        <strain evidence="6 7">NBRC 108923</strain>
    </source>
</reference>
<evidence type="ECO:0000259" key="5">
    <source>
        <dbReference type="PROSITE" id="PS50977"/>
    </source>
</evidence>
<keyword evidence="7" id="KW-1185">Reference proteome</keyword>
<evidence type="ECO:0000256" key="2">
    <source>
        <dbReference type="ARBA" id="ARBA00023125"/>
    </source>
</evidence>
<keyword evidence="1" id="KW-0805">Transcription regulation</keyword>
<organism evidence="6 7">
    <name type="scientific">Teichococcus aerophilus</name>
    <dbReference type="NCBI Taxonomy" id="1224513"/>
    <lineage>
        <taxon>Bacteria</taxon>
        <taxon>Pseudomonadati</taxon>
        <taxon>Pseudomonadota</taxon>
        <taxon>Alphaproteobacteria</taxon>
        <taxon>Acetobacterales</taxon>
        <taxon>Roseomonadaceae</taxon>
        <taxon>Roseomonas</taxon>
    </lineage>
</organism>
<dbReference type="InterPro" id="IPR009057">
    <property type="entry name" value="Homeodomain-like_sf"/>
</dbReference>
<keyword evidence="3" id="KW-0804">Transcription</keyword>
<evidence type="ECO:0000313" key="6">
    <source>
        <dbReference type="EMBL" id="MBC9208003.1"/>
    </source>
</evidence>
<feature type="DNA-binding region" description="H-T-H motif" evidence="4">
    <location>
        <begin position="32"/>
        <end position="51"/>
    </location>
</feature>
<dbReference type="PRINTS" id="PR00455">
    <property type="entry name" value="HTHTETR"/>
</dbReference>
<dbReference type="RefSeq" id="WP_187785170.1">
    <property type="nucleotide sequence ID" value="NZ_JACTVA010000025.1"/>
</dbReference>
<evidence type="ECO:0000256" key="4">
    <source>
        <dbReference type="PROSITE-ProRule" id="PRU00335"/>
    </source>
</evidence>
<dbReference type="InterPro" id="IPR036271">
    <property type="entry name" value="Tet_transcr_reg_TetR-rel_C_sf"/>
</dbReference>
<dbReference type="EMBL" id="JACTVA010000025">
    <property type="protein sequence ID" value="MBC9208003.1"/>
    <property type="molecule type" value="Genomic_DNA"/>
</dbReference>
<comment type="caution">
    <text evidence="6">The sequence shown here is derived from an EMBL/GenBank/DDBJ whole genome shotgun (WGS) entry which is preliminary data.</text>
</comment>
<name>A0ABR7RNT6_9PROT</name>
<dbReference type="PANTHER" id="PTHR47506:SF7">
    <property type="entry name" value="TRANSCRIPTIONAL REGULATORY PROTEIN"/>
    <property type="match status" value="1"/>
</dbReference>
<dbReference type="Pfam" id="PF00440">
    <property type="entry name" value="TetR_N"/>
    <property type="match status" value="1"/>
</dbReference>
<gene>
    <name evidence="6" type="ORF">IBL26_14250</name>
</gene>
<protein>
    <submittedName>
        <fullName evidence="6">TetR/AcrR family transcriptional regulator</fullName>
    </submittedName>
</protein>
<evidence type="ECO:0000313" key="7">
    <source>
        <dbReference type="Proteomes" id="UP000626026"/>
    </source>
</evidence>
<dbReference type="SUPFAM" id="SSF48498">
    <property type="entry name" value="Tetracyclin repressor-like, C-terminal domain"/>
    <property type="match status" value="1"/>
</dbReference>
<keyword evidence="2 4" id="KW-0238">DNA-binding</keyword>
<sequence length="203" mass="20813">MRVSREQAGKNREDVIAVASQLFRERGFDGVGIADIMKAAGLTHGGFYGQFQSKQHLAAEASKAALEKTRLMLAQVAAQAGARGFDAIVEFYLSGKPSQNPARGCPVPALGADAARAGGAVQAAFEAGVEGYVTLLAEAIAAQAGGTAASRRPDAMAAFAAMVGALTLSRAVGDPDLAAEIRQSCLRDLQARVATARLPDAAG</sequence>
<dbReference type="InterPro" id="IPR001647">
    <property type="entry name" value="HTH_TetR"/>
</dbReference>
<dbReference type="PROSITE" id="PS50977">
    <property type="entry name" value="HTH_TETR_2"/>
    <property type="match status" value="1"/>
</dbReference>
<dbReference type="Gene3D" id="1.10.357.10">
    <property type="entry name" value="Tetracycline Repressor, domain 2"/>
    <property type="match status" value="1"/>
</dbReference>
<dbReference type="SUPFAM" id="SSF46689">
    <property type="entry name" value="Homeodomain-like"/>
    <property type="match status" value="1"/>
</dbReference>
<dbReference type="Proteomes" id="UP000626026">
    <property type="component" value="Unassembled WGS sequence"/>
</dbReference>
<evidence type="ECO:0000256" key="3">
    <source>
        <dbReference type="ARBA" id="ARBA00023163"/>
    </source>
</evidence>
<accession>A0ABR7RNT6</accession>
<dbReference type="PANTHER" id="PTHR47506">
    <property type="entry name" value="TRANSCRIPTIONAL REGULATORY PROTEIN"/>
    <property type="match status" value="1"/>
</dbReference>